<evidence type="ECO:0000313" key="3">
    <source>
        <dbReference type="EMBL" id="QSB05600.1"/>
    </source>
</evidence>
<evidence type="ECO:0008006" key="5">
    <source>
        <dbReference type="Google" id="ProtNLM"/>
    </source>
</evidence>
<evidence type="ECO:0000256" key="1">
    <source>
        <dbReference type="SAM" id="MobiDB-lite"/>
    </source>
</evidence>
<keyword evidence="4" id="KW-1185">Reference proteome</keyword>
<feature type="transmembrane region" description="Helical" evidence="2">
    <location>
        <begin position="285"/>
        <end position="309"/>
    </location>
</feature>
<dbReference type="KEGG" id="nav:JQS30_01325"/>
<keyword evidence="2" id="KW-1133">Transmembrane helix</keyword>
<feature type="region of interest" description="Disordered" evidence="1">
    <location>
        <begin position="1"/>
        <end position="64"/>
    </location>
</feature>
<gene>
    <name evidence="3" type="ORF">JQS30_01325</name>
</gene>
<proteinExistence type="predicted"/>
<protein>
    <recommendedName>
        <fullName evidence="5">Glycerophosphoryl diester phosphodiesterase membrane domain-containing protein</fullName>
    </recommendedName>
</protein>
<keyword evidence="2" id="KW-0472">Membrane</keyword>
<organism evidence="3 4">
    <name type="scientific">Natronoglycomyces albus</name>
    <dbReference type="NCBI Taxonomy" id="2811108"/>
    <lineage>
        <taxon>Bacteria</taxon>
        <taxon>Bacillati</taxon>
        <taxon>Actinomycetota</taxon>
        <taxon>Actinomycetes</taxon>
        <taxon>Glycomycetales</taxon>
        <taxon>Glycomycetaceae</taxon>
        <taxon>Natronoglycomyces</taxon>
    </lineage>
</organism>
<dbReference type="EMBL" id="CP070496">
    <property type="protein sequence ID" value="QSB05600.1"/>
    <property type="molecule type" value="Genomic_DNA"/>
</dbReference>
<evidence type="ECO:0000313" key="4">
    <source>
        <dbReference type="Proteomes" id="UP000662939"/>
    </source>
</evidence>
<feature type="transmembrane region" description="Helical" evidence="2">
    <location>
        <begin position="212"/>
        <end position="228"/>
    </location>
</feature>
<feature type="transmembrane region" description="Helical" evidence="2">
    <location>
        <begin position="97"/>
        <end position="119"/>
    </location>
</feature>
<name>A0A895XTM3_9ACTN</name>
<feature type="transmembrane region" description="Helical" evidence="2">
    <location>
        <begin position="249"/>
        <end position="273"/>
    </location>
</feature>
<dbReference type="Proteomes" id="UP000662939">
    <property type="component" value="Chromosome"/>
</dbReference>
<sequence>MTGQQPPSDPAFNPGQPDPDSPIARGAQPEPEAANLPGPDHHYGFEPDAEDIPPRDNPYWEDDGLWETSDPIVTGDFGSWCQASLGVIQRSWRSMGIVLGLGVVLPGWVFSLIGLPSYFTPGEGFRMAGDVVVTPVGIAGIGQGLTGLVLVYFSAAAFLAATRIAVAEAAGGFLSLPEAIRYGLRRGGMLWLWVIVSFIIVSIGMVLLVLPGLWALFALSLIIAAYAFDQHRNPLGRSIELTHSALGPALGRAVFSWLVAICLTSAIQISVYVLGSMLLATIEGWFSVVVATIILGIMSILMIATYMWIVSAHLCTYAFLRGRKEPLTTTQLAAEAAPAQFDT</sequence>
<evidence type="ECO:0000256" key="2">
    <source>
        <dbReference type="SAM" id="Phobius"/>
    </source>
</evidence>
<keyword evidence="2" id="KW-0812">Transmembrane</keyword>
<accession>A0A895XTM3</accession>
<dbReference type="AlphaFoldDB" id="A0A895XTM3"/>
<dbReference type="RefSeq" id="WP_213171610.1">
    <property type="nucleotide sequence ID" value="NZ_CP070496.1"/>
</dbReference>
<reference evidence="3" key="1">
    <citation type="submission" date="2021-02" db="EMBL/GenBank/DDBJ databases">
        <title>Natronoglycomyces albus gen. nov., sp. nov, a haloalkaliphilic actinobacterium from a soda solonchak soil.</title>
        <authorList>
            <person name="Sorokin D.Y."/>
            <person name="Khijniak T.V."/>
            <person name="Zakharycheva A.P."/>
            <person name="Boueva O.V."/>
            <person name="Ariskina E.V."/>
            <person name="Hahnke R.L."/>
            <person name="Bunk B."/>
            <person name="Sproer C."/>
            <person name="Schumann P."/>
            <person name="Evtushenko L.I."/>
            <person name="Kublanov I.V."/>
        </authorList>
    </citation>
    <scope>NUCLEOTIDE SEQUENCE</scope>
    <source>
        <strain evidence="3">DSM 106290</strain>
    </source>
</reference>